<sequence>MHINLICWISLFKEKPFELKGFFYVKNRKMPKGHENLKPPRSKDEARERGQKGGIASGEARRRKKTIRETLEMMLAGQMPDGATRRDAIVTALLEKALSGDVRAFEAIRDSVGEKPVNTVSGPAGEPLVPPSINVIFKDC</sequence>
<name>C3X1T1_9BURK</name>
<proteinExistence type="predicted"/>
<dbReference type="EMBL" id="ACDP02000029">
    <property type="protein sequence ID" value="EEO27167.2"/>
    <property type="molecule type" value="Genomic_DNA"/>
</dbReference>
<dbReference type="AlphaFoldDB" id="C3X1T1"/>
<evidence type="ECO:0000313" key="2">
    <source>
        <dbReference type="EMBL" id="EEO27167.2"/>
    </source>
</evidence>
<dbReference type="Proteomes" id="UP000003973">
    <property type="component" value="Unassembled WGS sequence"/>
</dbReference>
<dbReference type="eggNOG" id="ENOG503454T">
    <property type="taxonomic scope" value="Bacteria"/>
</dbReference>
<feature type="compositionally biased region" description="Basic and acidic residues" evidence="1">
    <location>
        <begin position="32"/>
        <end position="51"/>
    </location>
</feature>
<gene>
    <name evidence="2" type="ORF">OFAG_00320</name>
</gene>
<keyword evidence="3" id="KW-1185">Reference proteome</keyword>
<accession>C3X1T1</accession>
<dbReference type="HOGENOM" id="CLU_1833195_0_0_4"/>
<evidence type="ECO:0000313" key="3">
    <source>
        <dbReference type="Proteomes" id="UP000003973"/>
    </source>
</evidence>
<reference evidence="2" key="1">
    <citation type="submission" date="2011-10" db="EMBL/GenBank/DDBJ databases">
        <title>The Genome Sequence of Oxalobacter formigenes HOxBLS.</title>
        <authorList>
            <consortium name="The Broad Institute Genome Sequencing Platform"/>
            <person name="Earl A."/>
            <person name="Ward D."/>
            <person name="Feldgarden M."/>
            <person name="Gevers D."/>
            <person name="Allison M.J."/>
            <person name="Humphrey S."/>
            <person name="Young S.K."/>
            <person name="Zeng Q."/>
            <person name="Gargeya S."/>
            <person name="Fitzgerald M."/>
            <person name="Haas B."/>
            <person name="Abouelleil A."/>
            <person name="Alvarado L."/>
            <person name="Arachchi H.M."/>
            <person name="Berlin A."/>
            <person name="Brown A."/>
            <person name="Chapman S.B."/>
            <person name="Chen Z."/>
            <person name="Dunbar C."/>
            <person name="Freedman E."/>
            <person name="Gearin G."/>
            <person name="Goldberg J."/>
            <person name="Griggs A."/>
            <person name="Gujja S."/>
            <person name="Heiman D."/>
            <person name="Howarth C."/>
            <person name="Larson L."/>
            <person name="Lui A."/>
            <person name="MacDonald P.J.P."/>
            <person name="Montmayeur A."/>
            <person name="Murphy C."/>
            <person name="Neiman D."/>
            <person name="Pearson M."/>
            <person name="Priest M."/>
            <person name="Roberts A."/>
            <person name="Saif S."/>
            <person name="Shea T."/>
            <person name="Shenoy N."/>
            <person name="Sisk P."/>
            <person name="Stolte C."/>
            <person name="Sykes S."/>
            <person name="Wortman J."/>
            <person name="Nusbaum C."/>
            <person name="Birren B."/>
        </authorList>
    </citation>
    <scope>NUCLEOTIDE SEQUENCE [LARGE SCALE GENOMIC DNA]</scope>
    <source>
        <strain evidence="2">HOxBLS</strain>
    </source>
</reference>
<evidence type="ECO:0000256" key="1">
    <source>
        <dbReference type="SAM" id="MobiDB-lite"/>
    </source>
</evidence>
<organism evidence="2 3">
    <name type="scientific">Oxalobacter paraformigenes</name>
    <dbReference type="NCBI Taxonomy" id="556268"/>
    <lineage>
        <taxon>Bacteria</taxon>
        <taxon>Pseudomonadati</taxon>
        <taxon>Pseudomonadota</taxon>
        <taxon>Betaproteobacteria</taxon>
        <taxon>Burkholderiales</taxon>
        <taxon>Oxalobacteraceae</taxon>
        <taxon>Oxalobacter</taxon>
    </lineage>
</organism>
<protein>
    <submittedName>
        <fullName evidence="2">Uncharacterized protein</fullName>
    </submittedName>
</protein>
<feature type="region of interest" description="Disordered" evidence="1">
    <location>
        <begin position="30"/>
        <end position="63"/>
    </location>
</feature>
<comment type="caution">
    <text evidence="2">The sequence shown here is derived from an EMBL/GenBank/DDBJ whole genome shotgun (WGS) entry which is preliminary data.</text>
</comment>